<sequence length="341" mass="39068">MNTKWNKDVEKRILRKSRFTLTFRIVRILIVALILYAVYASVLDAYANTSKNLKKVHFYNELAIEWMYPNVRSTMPISSWDVNLVGIAKSTYPLYKKVGLHNVKVGEAEVTKPIWPLKGSRLVEIEGNRNYADFEFQFYYPKHPETQEPLNQDTVTDSWDTLERLPEGTVAELAFSLDAFMSPEELIEKLADYDLNITWMALHMGEYEKNSAIQQNAFSYGADGTSPLFGQPLGLTGAYTMEEDFMGSGLIFAINKDTLEESQNAMLENMEKILQESTEYQESNLGLQDLPNRYNYIKENGFIVYGAVVTGPSKELLKLQDEEGIESAQLGEVELWKWENK</sequence>
<proteinExistence type="predicted"/>
<keyword evidence="1" id="KW-0812">Transmembrane</keyword>
<name>A0A264W3E1_9BACL</name>
<dbReference type="AlphaFoldDB" id="A0A264W3E1"/>
<evidence type="ECO:0000256" key="1">
    <source>
        <dbReference type="SAM" id="Phobius"/>
    </source>
</evidence>
<feature type="transmembrane region" description="Helical" evidence="1">
    <location>
        <begin position="21"/>
        <end position="42"/>
    </location>
</feature>
<organism evidence="4 5">
    <name type="scientific">Tetzosporium hominis</name>
    <dbReference type="NCBI Taxonomy" id="2020506"/>
    <lineage>
        <taxon>Bacteria</taxon>
        <taxon>Bacillati</taxon>
        <taxon>Bacillota</taxon>
        <taxon>Bacilli</taxon>
        <taxon>Bacillales</taxon>
        <taxon>Caryophanaceae</taxon>
        <taxon>Tetzosporium</taxon>
    </lineage>
</organism>
<evidence type="ECO:0000259" key="3">
    <source>
        <dbReference type="Pfam" id="PF13800"/>
    </source>
</evidence>
<gene>
    <name evidence="4" type="ORF">CF394_07505</name>
</gene>
<feature type="domain" description="Sigma factor regulator N-terminal" evidence="3">
    <location>
        <begin position="11"/>
        <end position="99"/>
    </location>
</feature>
<evidence type="ECO:0000313" key="4">
    <source>
        <dbReference type="EMBL" id="OZS78071.1"/>
    </source>
</evidence>
<accession>A0A264W3E1</accession>
<dbReference type="Proteomes" id="UP000217065">
    <property type="component" value="Unassembled WGS sequence"/>
</dbReference>
<evidence type="ECO:0000313" key="5">
    <source>
        <dbReference type="Proteomes" id="UP000217065"/>
    </source>
</evidence>
<feature type="domain" description="Sigma factor regulator C-terminal" evidence="2">
    <location>
        <begin position="162"/>
        <end position="332"/>
    </location>
</feature>
<dbReference type="InterPro" id="IPR025672">
    <property type="entry name" value="Sigma_reg_C_dom"/>
</dbReference>
<keyword evidence="1" id="KW-1133">Transmembrane helix</keyword>
<dbReference type="InterPro" id="IPR029101">
    <property type="entry name" value="Sigma_reg_N"/>
</dbReference>
<protein>
    <recommendedName>
        <fullName evidence="6">Sigma factor regulator C-terminal domain-containing protein</fullName>
    </recommendedName>
</protein>
<dbReference type="OrthoDB" id="2730366at2"/>
<keyword evidence="5" id="KW-1185">Reference proteome</keyword>
<dbReference type="Pfam" id="PF13800">
    <property type="entry name" value="Sigma_reg_N"/>
    <property type="match status" value="1"/>
</dbReference>
<evidence type="ECO:0008006" key="6">
    <source>
        <dbReference type="Google" id="ProtNLM"/>
    </source>
</evidence>
<evidence type="ECO:0000259" key="2">
    <source>
        <dbReference type="Pfam" id="PF13791"/>
    </source>
</evidence>
<dbReference type="Pfam" id="PF13791">
    <property type="entry name" value="Sigma_reg_C"/>
    <property type="match status" value="1"/>
</dbReference>
<comment type="caution">
    <text evidence="4">The sequence shown here is derived from an EMBL/GenBank/DDBJ whole genome shotgun (WGS) entry which is preliminary data.</text>
</comment>
<reference evidence="4 5" key="1">
    <citation type="submission" date="2017-07" db="EMBL/GenBank/DDBJ databases">
        <title>Tetzosporium hominis gen.nov. sp.nov.</title>
        <authorList>
            <person name="Tetz G."/>
            <person name="Tetz V."/>
        </authorList>
    </citation>
    <scope>NUCLEOTIDE SEQUENCE [LARGE SCALE GENOMIC DNA]</scope>
    <source>
        <strain evidence="4 5">VT-49</strain>
    </source>
</reference>
<dbReference type="RefSeq" id="WP_094942694.1">
    <property type="nucleotide sequence ID" value="NZ_NOKQ01000204.1"/>
</dbReference>
<keyword evidence="1" id="KW-0472">Membrane</keyword>
<dbReference type="EMBL" id="NOKQ01000204">
    <property type="protein sequence ID" value="OZS78071.1"/>
    <property type="molecule type" value="Genomic_DNA"/>
</dbReference>